<dbReference type="InterPro" id="IPR050643">
    <property type="entry name" value="Periplasmic_pilus_chap"/>
</dbReference>
<dbReference type="SUPFAM" id="SSF49354">
    <property type="entry name" value="PapD-like"/>
    <property type="match status" value="1"/>
</dbReference>
<dbReference type="InterPro" id="IPR008962">
    <property type="entry name" value="PapD-like_sf"/>
</dbReference>
<comment type="subcellular location">
    <subcellularLocation>
        <location evidence="1 8">Periplasm</location>
    </subcellularLocation>
</comment>
<feature type="domain" description="Pili assembly chaperone N-terminal" evidence="10">
    <location>
        <begin position="29"/>
        <end position="151"/>
    </location>
</feature>
<dbReference type="EMBL" id="JARJLM010000657">
    <property type="protein sequence ID" value="MDF3839160.1"/>
    <property type="molecule type" value="Genomic_DNA"/>
</dbReference>
<keyword evidence="6 8" id="KW-0143">Chaperone</keyword>
<dbReference type="PRINTS" id="PR00969">
    <property type="entry name" value="CHAPERONPILI"/>
</dbReference>
<keyword evidence="3" id="KW-1029">Fimbrium biogenesis</keyword>
<dbReference type="Pfam" id="PF00345">
    <property type="entry name" value="PapD_N"/>
    <property type="match status" value="1"/>
</dbReference>
<keyword evidence="4 9" id="KW-0732">Signal</keyword>
<dbReference type="Gene3D" id="2.60.40.10">
    <property type="entry name" value="Immunoglobulins"/>
    <property type="match status" value="2"/>
</dbReference>
<dbReference type="InterPro" id="IPR016148">
    <property type="entry name" value="Pili_assmbl_chaperone_C"/>
</dbReference>
<comment type="caution">
    <text evidence="12">The sequence shown here is derived from an EMBL/GenBank/DDBJ whole genome shotgun (WGS) entry which is preliminary data.</text>
</comment>
<dbReference type="Proteomes" id="UP001216674">
    <property type="component" value="Unassembled WGS sequence"/>
</dbReference>
<evidence type="ECO:0000259" key="11">
    <source>
        <dbReference type="Pfam" id="PF02753"/>
    </source>
</evidence>
<organism evidence="12 13">
    <name type="scientific">Cupriavidus basilensis</name>
    <dbReference type="NCBI Taxonomy" id="68895"/>
    <lineage>
        <taxon>Bacteria</taxon>
        <taxon>Pseudomonadati</taxon>
        <taxon>Pseudomonadota</taxon>
        <taxon>Betaproteobacteria</taxon>
        <taxon>Burkholderiales</taxon>
        <taxon>Burkholderiaceae</taxon>
        <taxon>Cupriavidus</taxon>
    </lineage>
</organism>
<evidence type="ECO:0000256" key="8">
    <source>
        <dbReference type="RuleBase" id="RU003918"/>
    </source>
</evidence>
<accession>A0ABT6B2Q1</accession>
<reference evidence="12 13" key="1">
    <citation type="submission" date="2023-03" db="EMBL/GenBank/DDBJ databases">
        <title>Draft assemblies of triclosan tolerant bacteria isolated from returned activated sludge.</title>
        <authorList>
            <person name="Van Hamelsveld S."/>
        </authorList>
    </citation>
    <scope>NUCLEOTIDE SEQUENCE [LARGE SCALE GENOMIC DNA]</scope>
    <source>
        <strain evidence="12 13">GW210010_S58</strain>
    </source>
</reference>
<dbReference type="SUPFAM" id="SSF49584">
    <property type="entry name" value="Periplasmic chaperone C-domain"/>
    <property type="match status" value="1"/>
</dbReference>
<keyword evidence="13" id="KW-1185">Reference proteome</keyword>
<dbReference type="InterPro" id="IPR018046">
    <property type="entry name" value="Pili_assmbl_chaperone_CS"/>
</dbReference>
<comment type="similarity">
    <text evidence="2 8">Belongs to the periplasmic pilus chaperone family.</text>
</comment>
<dbReference type="InterPro" id="IPR016147">
    <property type="entry name" value="Pili_assmbl_chaperone_N"/>
</dbReference>
<dbReference type="PANTHER" id="PTHR30251:SF2">
    <property type="entry name" value="FIMBRIAL CHAPERONE YADV-RELATED"/>
    <property type="match status" value="1"/>
</dbReference>
<gene>
    <name evidence="12" type="ORF">P3W85_40425</name>
</gene>
<dbReference type="InterPro" id="IPR036316">
    <property type="entry name" value="Pili_assmbl_chap_C_dom_sf"/>
</dbReference>
<evidence type="ECO:0000256" key="5">
    <source>
        <dbReference type="ARBA" id="ARBA00022764"/>
    </source>
</evidence>
<dbReference type="InterPro" id="IPR001829">
    <property type="entry name" value="Pili_assmbl_chaperone_bac"/>
</dbReference>
<protein>
    <submittedName>
        <fullName evidence="12">Fimbria/pilus periplasmic chaperone</fullName>
    </submittedName>
</protein>
<evidence type="ECO:0000256" key="6">
    <source>
        <dbReference type="ARBA" id="ARBA00023186"/>
    </source>
</evidence>
<keyword evidence="7" id="KW-0393">Immunoglobulin domain</keyword>
<dbReference type="RefSeq" id="WP_276268929.1">
    <property type="nucleotide sequence ID" value="NZ_JARJLM010000657.1"/>
</dbReference>
<evidence type="ECO:0000256" key="9">
    <source>
        <dbReference type="SAM" id="SignalP"/>
    </source>
</evidence>
<name>A0ABT6B2Q1_9BURK</name>
<dbReference type="InterPro" id="IPR013783">
    <property type="entry name" value="Ig-like_fold"/>
</dbReference>
<evidence type="ECO:0000313" key="12">
    <source>
        <dbReference type="EMBL" id="MDF3839160.1"/>
    </source>
</evidence>
<feature type="domain" description="Pili assembly chaperone C-terminal" evidence="11">
    <location>
        <begin position="174"/>
        <end position="237"/>
    </location>
</feature>
<evidence type="ECO:0000256" key="1">
    <source>
        <dbReference type="ARBA" id="ARBA00004418"/>
    </source>
</evidence>
<evidence type="ECO:0000256" key="3">
    <source>
        <dbReference type="ARBA" id="ARBA00022558"/>
    </source>
</evidence>
<evidence type="ECO:0000256" key="4">
    <source>
        <dbReference type="ARBA" id="ARBA00022729"/>
    </source>
</evidence>
<dbReference type="PANTHER" id="PTHR30251">
    <property type="entry name" value="PILUS ASSEMBLY CHAPERONE"/>
    <property type="match status" value="1"/>
</dbReference>
<dbReference type="Pfam" id="PF02753">
    <property type="entry name" value="PapD_C"/>
    <property type="match status" value="1"/>
</dbReference>
<keyword evidence="5" id="KW-0574">Periplasm</keyword>
<evidence type="ECO:0000313" key="13">
    <source>
        <dbReference type="Proteomes" id="UP001216674"/>
    </source>
</evidence>
<feature type="chain" id="PRO_5046626546" evidence="9">
    <location>
        <begin position="29"/>
        <end position="244"/>
    </location>
</feature>
<feature type="signal peptide" evidence="9">
    <location>
        <begin position="1"/>
        <end position="28"/>
    </location>
</feature>
<proteinExistence type="inferred from homology"/>
<evidence type="ECO:0000256" key="7">
    <source>
        <dbReference type="ARBA" id="ARBA00023319"/>
    </source>
</evidence>
<evidence type="ECO:0000259" key="10">
    <source>
        <dbReference type="Pfam" id="PF00345"/>
    </source>
</evidence>
<dbReference type="PROSITE" id="PS00635">
    <property type="entry name" value="PILI_CHAPERONE"/>
    <property type="match status" value="1"/>
</dbReference>
<evidence type="ECO:0000256" key="2">
    <source>
        <dbReference type="ARBA" id="ARBA00007399"/>
    </source>
</evidence>
<sequence>MKTRRIFRTPLCSALAAVSLAGASQVSASVVIAGTRVIYNAGEPETTIRLTNNGKAPSLTQVWIDKGDINASPSNLDVPFTVTPPVSRLDPSKAQTLRIAYTGEALPQDKETVFWLNVLDIPPKAKAEGDVNLLQLAFRSRIKLFFRPAGLHGQAEEAPMQVTWKLVRGGIEASNPTSYHVSYAAIEVKAGSKVAKFEDGGMVGPGETKVFPLKGDVTNLPDAKVLYQAINDWGGSTTEEASLK</sequence>